<evidence type="ECO:0000256" key="1">
    <source>
        <dbReference type="RuleBase" id="RU364032"/>
    </source>
</evidence>
<keyword evidence="1" id="KW-0694">RNA-binding</keyword>
<comment type="similarity">
    <text evidence="1">Belongs to the NRAP family.</text>
</comment>
<dbReference type="AlphaFoldDB" id="A0A2U1N323"/>
<dbReference type="InterPro" id="IPR035371">
    <property type="entry name" value="Nrap_D6"/>
</dbReference>
<evidence type="ECO:0000313" key="4">
    <source>
        <dbReference type="Proteomes" id="UP000245207"/>
    </source>
</evidence>
<dbReference type="STRING" id="35608.A0A2U1N323"/>
<keyword evidence="4" id="KW-1185">Reference proteome</keyword>
<dbReference type="EMBL" id="PKPP01003741">
    <property type="protein sequence ID" value="PWA67902.1"/>
    <property type="molecule type" value="Genomic_DNA"/>
</dbReference>
<organism evidence="3 4">
    <name type="scientific">Artemisia annua</name>
    <name type="common">Sweet wormwood</name>
    <dbReference type="NCBI Taxonomy" id="35608"/>
    <lineage>
        <taxon>Eukaryota</taxon>
        <taxon>Viridiplantae</taxon>
        <taxon>Streptophyta</taxon>
        <taxon>Embryophyta</taxon>
        <taxon>Tracheophyta</taxon>
        <taxon>Spermatophyta</taxon>
        <taxon>Magnoliopsida</taxon>
        <taxon>eudicotyledons</taxon>
        <taxon>Gunneridae</taxon>
        <taxon>Pentapetalae</taxon>
        <taxon>asterids</taxon>
        <taxon>campanulids</taxon>
        <taxon>Asterales</taxon>
        <taxon>Asteraceae</taxon>
        <taxon>Asteroideae</taxon>
        <taxon>Anthemideae</taxon>
        <taxon>Artemisiinae</taxon>
        <taxon>Artemisia</taxon>
    </lineage>
</organism>
<dbReference type="InterPro" id="IPR005554">
    <property type="entry name" value="NOL6/Upt22"/>
</dbReference>
<feature type="domain" description="Nrap protein" evidence="2">
    <location>
        <begin position="14"/>
        <end position="105"/>
    </location>
</feature>
<accession>A0A2U1N323</accession>
<dbReference type="GO" id="GO:0006409">
    <property type="term" value="P:tRNA export from nucleus"/>
    <property type="evidence" value="ECO:0007669"/>
    <property type="project" value="TreeGrafter"/>
</dbReference>
<proteinExistence type="inferred from homology"/>
<sequence>MDFYGWECIFQAPLNNYDAIILLHRDKLSHHERLLFPSELSQGKLVVQGNASKSFQPFLLTNGVNGSTKISNAFPNTFKLWYDCFGGDAIGLTWEKENLKKRRQEEDGDVVNPSSSERLMEFKMMLKVPKKY</sequence>
<dbReference type="GO" id="GO:0032545">
    <property type="term" value="C:CURI complex"/>
    <property type="evidence" value="ECO:0007669"/>
    <property type="project" value="TreeGrafter"/>
</dbReference>
<dbReference type="Proteomes" id="UP000245207">
    <property type="component" value="Unassembled WGS sequence"/>
</dbReference>
<keyword evidence="1" id="KW-0539">Nucleus</keyword>
<dbReference type="GO" id="GO:0032040">
    <property type="term" value="C:small-subunit processome"/>
    <property type="evidence" value="ECO:0007669"/>
    <property type="project" value="TreeGrafter"/>
</dbReference>
<dbReference type="PANTHER" id="PTHR17972:SF0">
    <property type="entry name" value="NUCLEOLAR PROTEIN 6"/>
    <property type="match status" value="1"/>
</dbReference>
<reference evidence="3 4" key="1">
    <citation type="journal article" date="2018" name="Mol. Plant">
        <title>The genome of Artemisia annua provides insight into the evolution of Asteraceae family and artemisinin biosynthesis.</title>
        <authorList>
            <person name="Shen Q."/>
            <person name="Zhang L."/>
            <person name="Liao Z."/>
            <person name="Wang S."/>
            <person name="Yan T."/>
            <person name="Shi P."/>
            <person name="Liu M."/>
            <person name="Fu X."/>
            <person name="Pan Q."/>
            <person name="Wang Y."/>
            <person name="Lv Z."/>
            <person name="Lu X."/>
            <person name="Zhang F."/>
            <person name="Jiang W."/>
            <person name="Ma Y."/>
            <person name="Chen M."/>
            <person name="Hao X."/>
            <person name="Li L."/>
            <person name="Tang Y."/>
            <person name="Lv G."/>
            <person name="Zhou Y."/>
            <person name="Sun X."/>
            <person name="Brodelius P.E."/>
            <person name="Rose J.K.C."/>
            <person name="Tang K."/>
        </authorList>
    </citation>
    <scope>NUCLEOTIDE SEQUENCE [LARGE SCALE GENOMIC DNA]</scope>
    <source>
        <strain evidence="4">cv. Huhao1</strain>
        <tissue evidence="3">Leaf</tissue>
    </source>
</reference>
<dbReference type="GO" id="GO:0006364">
    <property type="term" value="P:rRNA processing"/>
    <property type="evidence" value="ECO:0007669"/>
    <property type="project" value="TreeGrafter"/>
</dbReference>
<evidence type="ECO:0000313" key="3">
    <source>
        <dbReference type="EMBL" id="PWA67902.1"/>
    </source>
</evidence>
<evidence type="ECO:0000259" key="2">
    <source>
        <dbReference type="Pfam" id="PF17407"/>
    </source>
</evidence>
<dbReference type="Pfam" id="PF17407">
    <property type="entry name" value="Nrap_D6"/>
    <property type="match status" value="1"/>
</dbReference>
<dbReference type="OrthoDB" id="10251401at2759"/>
<dbReference type="GO" id="GO:0003723">
    <property type="term" value="F:RNA binding"/>
    <property type="evidence" value="ECO:0007669"/>
    <property type="project" value="UniProtKB-KW"/>
</dbReference>
<comment type="subcellular location">
    <subcellularLocation>
        <location evidence="1">Nucleus</location>
        <location evidence="1">Nucleolus</location>
    </subcellularLocation>
</comment>
<gene>
    <name evidence="3" type="ORF">CTI12_AA313710</name>
</gene>
<dbReference type="PANTHER" id="PTHR17972">
    <property type="entry name" value="NUCLEOLAR RNA-ASSOCIATED PROTEIN"/>
    <property type="match status" value="1"/>
</dbReference>
<comment type="caution">
    <text evidence="3">The sequence shown here is derived from an EMBL/GenBank/DDBJ whole genome shotgun (WGS) entry which is preliminary data.</text>
</comment>
<name>A0A2U1N323_ARTAN</name>
<protein>
    <submittedName>
        <fullName evidence="3">Nrap-like protein</fullName>
    </submittedName>
</protein>
<dbReference type="GO" id="GO:0034456">
    <property type="term" value="C:UTP-C complex"/>
    <property type="evidence" value="ECO:0007669"/>
    <property type="project" value="TreeGrafter"/>
</dbReference>